<organism evidence="1 2">
    <name type="scientific">Mycena alexandri</name>
    <dbReference type="NCBI Taxonomy" id="1745969"/>
    <lineage>
        <taxon>Eukaryota</taxon>
        <taxon>Fungi</taxon>
        <taxon>Dikarya</taxon>
        <taxon>Basidiomycota</taxon>
        <taxon>Agaricomycotina</taxon>
        <taxon>Agaricomycetes</taxon>
        <taxon>Agaricomycetidae</taxon>
        <taxon>Agaricales</taxon>
        <taxon>Marasmiineae</taxon>
        <taxon>Mycenaceae</taxon>
        <taxon>Mycena</taxon>
    </lineage>
</organism>
<accession>A0AAD6X8G6</accession>
<sequence>MESLLVAADNEQLAHTLTDAKLLRYLARIISENHLRPLNVYGALLEDGAETLSLPLPAANDAFVVAEDEIVLLETTLTSREILGWTRPRTCIIVQIDGFRRARCLLDLPATAGAGHAAETIRVSSLREFHSRF</sequence>
<protein>
    <submittedName>
        <fullName evidence="1">Uncharacterized protein</fullName>
    </submittedName>
</protein>
<comment type="caution">
    <text evidence="1">The sequence shown here is derived from an EMBL/GenBank/DDBJ whole genome shotgun (WGS) entry which is preliminary data.</text>
</comment>
<dbReference type="Proteomes" id="UP001218188">
    <property type="component" value="Unassembled WGS sequence"/>
</dbReference>
<dbReference type="EMBL" id="JARJCM010000027">
    <property type="protein sequence ID" value="KAJ7039305.1"/>
    <property type="molecule type" value="Genomic_DNA"/>
</dbReference>
<keyword evidence="2" id="KW-1185">Reference proteome</keyword>
<evidence type="ECO:0000313" key="2">
    <source>
        <dbReference type="Proteomes" id="UP001218188"/>
    </source>
</evidence>
<proteinExistence type="predicted"/>
<dbReference type="AlphaFoldDB" id="A0AAD6X8G6"/>
<gene>
    <name evidence="1" type="ORF">C8F04DRAFT_1255010</name>
</gene>
<evidence type="ECO:0000313" key="1">
    <source>
        <dbReference type="EMBL" id="KAJ7039305.1"/>
    </source>
</evidence>
<reference evidence="1" key="1">
    <citation type="submission" date="2023-03" db="EMBL/GenBank/DDBJ databases">
        <title>Massive genome expansion in bonnet fungi (Mycena s.s.) driven by repeated elements and novel gene families across ecological guilds.</title>
        <authorList>
            <consortium name="Lawrence Berkeley National Laboratory"/>
            <person name="Harder C.B."/>
            <person name="Miyauchi S."/>
            <person name="Viragh M."/>
            <person name="Kuo A."/>
            <person name="Thoen E."/>
            <person name="Andreopoulos B."/>
            <person name="Lu D."/>
            <person name="Skrede I."/>
            <person name="Drula E."/>
            <person name="Henrissat B."/>
            <person name="Morin E."/>
            <person name="Kohler A."/>
            <person name="Barry K."/>
            <person name="LaButti K."/>
            <person name="Morin E."/>
            <person name="Salamov A."/>
            <person name="Lipzen A."/>
            <person name="Mereny Z."/>
            <person name="Hegedus B."/>
            <person name="Baldrian P."/>
            <person name="Stursova M."/>
            <person name="Weitz H."/>
            <person name="Taylor A."/>
            <person name="Grigoriev I.V."/>
            <person name="Nagy L.G."/>
            <person name="Martin F."/>
            <person name="Kauserud H."/>
        </authorList>
    </citation>
    <scope>NUCLEOTIDE SEQUENCE</scope>
    <source>
        <strain evidence="1">CBHHK200</strain>
    </source>
</reference>
<name>A0AAD6X8G6_9AGAR</name>